<dbReference type="EMBL" id="JAMPLM010000062">
    <property type="protein sequence ID" value="MEP1062356.1"/>
    <property type="molecule type" value="Genomic_DNA"/>
</dbReference>
<evidence type="ECO:0000313" key="2">
    <source>
        <dbReference type="Proteomes" id="UP001476950"/>
    </source>
</evidence>
<organism evidence="1 2">
    <name type="scientific">Stenomitos frigidus AS-A4</name>
    <dbReference type="NCBI Taxonomy" id="2933935"/>
    <lineage>
        <taxon>Bacteria</taxon>
        <taxon>Bacillati</taxon>
        <taxon>Cyanobacteriota</taxon>
        <taxon>Cyanophyceae</taxon>
        <taxon>Leptolyngbyales</taxon>
        <taxon>Leptolyngbyaceae</taxon>
        <taxon>Stenomitos</taxon>
    </lineage>
</organism>
<proteinExistence type="predicted"/>
<reference evidence="1 2" key="1">
    <citation type="submission" date="2022-04" db="EMBL/GenBank/DDBJ databases">
        <title>Positive selection, recombination, and allopatry shape intraspecific diversity of widespread and dominant cyanobacteria.</title>
        <authorList>
            <person name="Wei J."/>
            <person name="Shu W."/>
            <person name="Hu C."/>
        </authorList>
    </citation>
    <scope>NUCLEOTIDE SEQUENCE [LARGE SCALE GENOMIC DNA]</scope>
    <source>
        <strain evidence="1 2">AS-A4</strain>
    </source>
</reference>
<dbReference type="RefSeq" id="WP_190446175.1">
    <property type="nucleotide sequence ID" value="NZ_JAMPLM010000062.1"/>
</dbReference>
<accession>A0ABV0KTN0</accession>
<dbReference type="Proteomes" id="UP001476950">
    <property type="component" value="Unassembled WGS sequence"/>
</dbReference>
<protein>
    <submittedName>
        <fullName evidence="1">Uncharacterized protein</fullName>
    </submittedName>
</protein>
<name>A0ABV0KTN0_9CYAN</name>
<comment type="caution">
    <text evidence="1">The sequence shown here is derived from an EMBL/GenBank/DDBJ whole genome shotgun (WGS) entry which is preliminary data.</text>
</comment>
<keyword evidence="2" id="KW-1185">Reference proteome</keyword>
<gene>
    <name evidence="1" type="ORF">NDI38_28690</name>
</gene>
<sequence>MSNHTPQPHSSHPTLAQLRTECHRLLEVVSRRPGAMKLLLGVHRQLTLFGGYKANRRSLSRPP</sequence>
<evidence type="ECO:0000313" key="1">
    <source>
        <dbReference type="EMBL" id="MEP1062356.1"/>
    </source>
</evidence>